<feature type="signal peptide" evidence="8">
    <location>
        <begin position="1"/>
        <end position="19"/>
    </location>
</feature>
<comment type="similarity">
    <text evidence="2">Belongs to the outer membrane factor (OMF) (TC 1.B.17) family.</text>
</comment>
<evidence type="ECO:0000256" key="1">
    <source>
        <dbReference type="ARBA" id="ARBA00004442"/>
    </source>
</evidence>
<accession>A0ABU5MX70</accession>
<reference evidence="9 10" key="1">
    <citation type="journal article" date="2024" name="Appl. Environ. Microbiol.">
        <title>Pontiella agarivorans sp. nov., a novel marine anaerobic bacterium capable of degrading macroalgal polysaccharides and fixing nitrogen.</title>
        <authorList>
            <person name="Liu N."/>
            <person name="Kivenson V."/>
            <person name="Peng X."/>
            <person name="Cui Z."/>
            <person name="Lankiewicz T.S."/>
            <person name="Gosselin K.M."/>
            <person name="English C.J."/>
            <person name="Blair E.M."/>
            <person name="O'Malley M.A."/>
            <person name="Valentine D.L."/>
        </authorList>
    </citation>
    <scope>NUCLEOTIDE SEQUENCE [LARGE SCALE GENOMIC DNA]</scope>
    <source>
        <strain evidence="9 10">NLcol2</strain>
    </source>
</reference>
<organism evidence="9 10">
    <name type="scientific">Pontiella agarivorans</name>
    <dbReference type="NCBI Taxonomy" id="3038953"/>
    <lineage>
        <taxon>Bacteria</taxon>
        <taxon>Pseudomonadati</taxon>
        <taxon>Kiritimatiellota</taxon>
        <taxon>Kiritimatiellia</taxon>
        <taxon>Kiritimatiellales</taxon>
        <taxon>Pontiellaceae</taxon>
        <taxon>Pontiella</taxon>
    </lineage>
</organism>
<dbReference type="PANTHER" id="PTHR30026">
    <property type="entry name" value="OUTER MEMBRANE PROTEIN TOLC"/>
    <property type="match status" value="1"/>
</dbReference>
<comment type="subcellular location">
    <subcellularLocation>
        <location evidence="1">Cell outer membrane</location>
    </subcellularLocation>
</comment>
<keyword evidence="5" id="KW-0812">Transmembrane</keyword>
<dbReference type="Pfam" id="PF02321">
    <property type="entry name" value="OEP"/>
    <property type="match status" value="2"/>
</dbReference>
<dbReference type="SUPFAM" id="SSF56954">
    <property type="entry name" value="Outer membrane efflux proteins (OEP)"/>
    <property type="match status" value="1"/>
</dbReference>
<keyword evidence="4" id="KW-1134">Transmembrane beta strand</keyword>
<evidence type="ECO:0000256" key="4">
    <source>
        <dbReference type="ARBA" id="ARBA00022452"/>
    </source>
</evidence>
<proteinExistence type="inferred from homology"/>
<keyword evidence="6" id="KW-0472">Membrane</keyword>
<dbReference type="EMBL" id="JARVCO010000010">
    <property type="protein sequence ID" value="MDZ8118806.1"/>
    <property type="molecule type" value="Genomic_DNA"/>
</dbReference>
<dbReference type="InterPro" id="IPR051906">
    <property type="entry name" value="TolC-like"/>
</dbReference>
<sequence>MKKWILFALLFPMLGTAQTNGLSLAEVRQNVLKGNPSVREAVQRIAAAEAVQKQARSAYLPTVTLSASYGHVDASLHPDSDPETRYGDSFMQGTGGLQANWLLFDGFAREARSLAAKYGVQQSHEFAAETRRLLIQSATVAYRQAQLARENVAIAERDLAFNRNLEADAKKRFDAGALPESDVHNFSIRALQAETSELRAELNYNTACAMLAELMALPEARLPQALQPVPINFDETGSIPELESEFRYALTHRPDYQALTSGQFALVQQTRAAKGEMMPKVFLSGEMNYADRSGYADAGDHGNYDSFAGVTASWDLFAGGRKTAVVKQAQADLRALEEQQESLSLSIRSSLQQRIDEAEVSKAIFRRSEKIHALSVQVRDSVEKSYKAGMESITRLNEAQTDLVRARGSYTTAYIAYQLVLNQLDIETGRILSELE</sequence>
<keyword evidence="10" id="KW-1185">Reference proteome</keyword>
<evidence type="ECO:0000256" key="7">
    <source>
        <dbReference type="ARBA" id="ARBA00023237"/>
    </source>
</evidence>
<evidence type="ECO:0000313" key="9">
    <source>
        <dbReference type="EMBL" id="MDZ8118806.1"/>
    </source>
</evidence>
<dbReference type="Gene3D" id="1.20.1600.10">
    <property type="entry name" value="Outer membrane efflux proteins (OEP)"/>
    <property type="match status" value="1"/>
</dbReference>
<evidence type="ECO:0000313" key="10">
    <source>
        <dbReference type="Proteomes" id="UP001290861"/>
    </source>
</evidence>
<evidence type="ECO:0000256" key="5">
    <source>
        <dbReference type="ARBA" id="ARBA00022692"/>
    </source>
</evidence>
<feature type="chain" id="PRO_5047102011" evidence="8">
    <location>
        <begin position="20"/>
        <end position="436"/>
    </location>
</feature>
<keyword evidence="7" id="KW-0998">Cell outer membrane</keyword>
<gene>
    <name evidence="9" type="ORF">P9H32_09215</name>
</gene>
<dbReference type="PANTHER" id="PTHR30026:SF20">
    <property type="entry name" value="OUTER MEMBRANE PROTEIN TOLC"/>
    <property type="match status" value="1"/>
</dbReference>
<evidence type="ECO:0000256" key="3">
    <source>
        <dbReference type="ARBA" id="ARBA00022448"/>
    </source>
</evidence>
<evidence type="ECO:0000256" key="2">
    <source>
        <dbReference type="ARBA" id="ARBA00007613"/>
    </source>
</evidence>
<comment type="caution">
    <text evidence="9">The sequence shown here is derived from an EMBL/GenBank/DDBJ whole genome shotgun (WGS) entry which is preliminary data.</text>
</comment>
<dbReference type="Proteomes" id="UP001290861">
    <property type="component" value="Unassembled WGS sequence"/>
</dbReference>
<protein>
    <submittedName>
        <fullName evidence="9">TolC family protein</fullName>
    </submittedName>
</protein>
<dbReference type="InterPro" id="IPR003423">
    <property type="entry name" value="OMP_efflux"/>
</dbReference>
<keyword evidence="3" id="KW-0813">Transport</keyword>
<evidence type="ECO:0000256" key="6">
    <source>
        <dbReference type="ARBA" id="ARBA00023136"/>
    </source>
</evidence>
<dbReference type="RefSeq" id="WP_322608603.1">
    <property type="nucleotide sequence ID" value="NZ_JARVCO010000010.1"/>
</dbReference>
<evidence type="ECO:0000256" key="8">
    <source>
        <dbReference type="SAM" id="SignalP"/>
    </source>
</evidence>
<keyword evidence="8" id="KW-0732">Signal</keyword>
<name>A0ABU5MX70_9BACT</name>